<keyword evidence="2" id="KW-0560">Oxidoreductase</keyword>
<organism evidence="2 3">
    <name type="scientific">Spongisporangium articulatum</name>
    <dbReference type="NCBI Taxonomy" id="3362603"/>
    <lineage>
        <taxon>Bacteria</taxon>
        <taxon>Bacillati</taxon>
        <taxon>Actinomycetota</taxon>
        <taxon>Actinomycetes</taxon>
        <taxon>Kineosporiales</taxon>
        <taxon>Kineosporiaceae</taxon>
        <taxon>Spongisporangium</taxon>
    </lineage>
</organism>
<comment type="caution">
    <text evidence="2">The sequence shown here is derived from an EMBL/GenBank/DDBJ whole genome shotgun (WGS) entry which is preliminary data.</text>
</comment>
<dbReference type="Proteomes" id="UP001612915">
    <property type="component" value="Unassembled WGS sequence"/>
</dbReference>
<dbReference type="GO" id="GO:0004497">
    <property type="term" value="F:monooxygenase activity"/>
    <property type="evidence" value="ECO:0007669"/>
    <property type="project" value="UniProtKB-KW"/>
</dbReference>
<keyword evidence="3" id="KW-1185">Reference proteome</keyword>
<dbReference type="InterPro" id="IPR007138">
    <property type="entry name" value="ABM_dom"/>
</dbReference>
<name>A0ABW8AQ23_9ACTN</name>
<dbReference type="InterPro" id="IPR011008">
    <property type="entry name" value="Dimeric_a/b-barrel"/>
</dbReference>
<protein>
    <submittedName>
        <fullName evidence="2">Antibiotic biosynthesis monooxygenase</fullName>
    </submittedName>
</protein>
<dbReference type="RefSeq" id="WP_398281369.1">
    <property type="nucleotide sequence ID" value="NZ_JBITLV010000004.1"/>
</dbReference>
<keyword evidence="2" id="KW-0503">Monooxygenase</keyword>
<evidence type="ECO:0000259" key="1">
    <source>
        <dbReference type="Pfam" id="PF03992"/>
    </source>
</evidence>
<sequence length="99" mass="10594">MFATYRKLKVNPGSAAEVAALIQAEYMPLLDDVPGFVSYTLVDLGDDEITSIGVFQSAESAAEANARAKSWVGERLSPFVATPLDAREGAVLVNYLDTP</sequence>
<proteinExistence type="predicted"/>
<evidence type="ECO:0000313" key="3">
    <source>
        <dbReference type="Proteomes" id="UP001612915"/>
    </source>
</evidence>
<accession>A0ABW8AQ23</accession>
<gene>
    <name evidence="2" type="ORF">ACIB24_14185</name>
</gene>
<feature type="domain" description="ABM" evidence="1">
    <location>
        <begin position="1"/>
        <end position="62"/>
    </location>
</feature>
<dbReference type="SUPFAM" id="SSF54909">
    <property type="entry name" value="Dimeric alpha+beta barrel"/>
    <property type="match status" value="1"/>
</dbReference>
<reference evidence="2 3" key="1">
    <citation type="submission" date="2024-10" db="EMBL/GenBank/DDBJ databases">
        <title>The Natural Products Discovery Center: Release of the First 8490 Sequenced Strains for Exploring Actinobacteria Biosynthetic Diversity.</title>
        <authorList>
            <person name="Kalkreuter E."/>
            <person name="Kautsar S.A."/>
            <person name="Yang D."/>
            <person name="Bader C.D."/>
            <person name="Teijaro C.N."/>
            <person name="Fluegel L."/>
            <person name="Davis C.M."/>
            <person name="Simpson J.R."/>
            <person name="Lauterbach L."/>
            <person name="Steele A.D."/>
            <person name="Gui C."/>
            <person name="Meng S."/>
            <person name="Li G."/>
            <person name="Viehrig K."/>
            <person name="Ye F."/>
            <person name="Su P."/>
            <person name="Kiefer A.F."/>
            <person name="Nichols A."/>
            <person name="Cepeda A.J."/>
            <person name="Yan W."/>
            <person name="Fan B."/>
            <person name="Jiang Y."/>
            <person name="Adhikari A."/>
            <person name="Zheng C.-J."/>
            <person name="Schuster L."/>
            <person name="Cowan T.M."/>
            <person name="Smanski M.J."/>
            <person name="Chevrette M.G."/>
            <person name="De Carvalho L.P.S."/>
            <person name="Shen B."/>
        </authorList>
    </citation>
    <scope>NUCLEOTIDE SEQUENCE [LARGE SCALE GENOMIC DNA]</scope>
    <source>
        <strain evidence="2 3">NPDC049639</strain>
    </source>
</reference>
<dbReference type="EMBL" id="JBITLV010000004">
    <property type="protein sequence ID" value="MFI7588213.1"/>
    <property type="molecule type" value="Genomic_DNA"/>
</dbReference>
<evidence type="ECO:0000313" key="2">
    <source>
        <dbReference type="EMBL" id="MFI7588213.1"/>
    </source>
</evidence>
<dbReference type="Pfam" id="PF03992">
    <property type="entry name" value="ABM"/>
    <property type="match status" value="1"/>
</dbReference>